<dbReference type="SUPFAM" id="SSF57716">
    <property type="entry name" value="Glucocorticoid receptor-like (DNA-binding domain)"/>
    <property type="match status" value="1"/>
</dbReference>
<keyword evidence="7 9" id="KW-0371">Homeobox</keyword>
<evidence type="ECO:0000256" key="3">
    <source>
        <dbReference type="ARBA" id="ARBA00022737"/>
    </source>
</evidence>
<evidence type="ECO:0000259" key="13">
    <source>
        <dbReference type="PROSITE" id="PS50023"/>
    </source>
</evidence>
<dbReference type="FunFam" id="2.10.110.10:FF:000158">
    <property type="entry name" value="LIM/homeobox protein ttx-3"/>
    <property type="match status" value="1"/>
</dbReference>
<dbReference type="GO" id="GO:1902667">
    <property type="term" value="P:regulation of axon guidance"/>
    <property type="evidence" value="ECO:0007669"/>
    <property type="project" value="EnsemblMetazoa"/>
</dbReference>
<dbReference type="PANTHER" id="PTHR24208:SF168">
    <property type="entry name" value="PROTEIN APTEROUS"/>
    <property type="match status" value="1"/>
</dbReference>
<keyword evidence="6 9" id="KW-0238">DNA-binding</keyword>
<dbReference type="PANTHER" id="PTHR24208">
    <property type="entry name" value="LIM/HOMEOBOX PROTEIN LHX"/>
    <property type="match status" value="1"/>
</dbReference>
<evidence type="ECO:0000256" key="1">
    <source>
        <dbReference type="ARBA" id="ARBA00004123"/>
    </source>
</evidence>
<dbReference type="GO" id="GO:0045664">
    <property type="term" value="P:regulation of neuron differentiation"/>
    <property type="evidence" value="ECO:0007669"/>
    <property type="project" value="EnsemblMetazoa"/>
</dbReference>
<dbReference type="GO" id="GO:0022401">
    <property type="term" value="P:negative adaptation of signaling pathway"/>
    <property type="evidence" value="ECO:0007669"/>
    <property type="project" value="EnsemblMetazoa"/>
</dbReference>
<dbReference type="EMBL" id="CP090896">
    <property type="protein sequence ID" value="ULT83707.1"/>
    <property type="molecule type" value="Genomic_DNA"/>
</dbReference>
<sequence>MLFNSASKETIAPHVIFPEPTTFHFGWTKLQEYDLAEKLHSPQYANLNVVAATSSAPTPDTMISKPLKIPKNEPKDINHCSFCKFAIVDKEISVLEGKYYHHRCLRCAMCDMTFDFNDKCYVRDGSFLCRADHAKRYQKCCRKCEQPLNREDMVMRAKEMIYHNSCFVCFLCTKKLNTGDFYTVSPEGHLYCQAHYAVPTQVLLEEPKSTTVSAVASPPKTTPPTAVILPLSSTSPAPEAPARETSEAEASTDEDGSSNGHQRNKRMRTSFKHHQLRAMKSYFALNHNPDAKDLKQLAVKTNLTKRVLQVWFQNARAKFRRGLQDGGRPGSPMLVIHSTLEMNPPLSTSSSNHSTDGFPSLSSPPLTTEIYSPNANYTHL</sequence>
<evidence type="ECO:0000256" key="7">
    <source>
        <dbReference type="ARBA" id="ARBA00023155"/>
    </source>
</evidence>
<dbReference type="GO" id="GO:0046872">
    <property type="term" value="F:metal ion binding"/>
    <property type="evidence" value="ECO:0007669"/>
    <property type="project" value="UniProtKB-KW"/>
</dbReference>
<dbReference type="OMA" id="DYANCTT"/>
<dbReference type="InterPro" id="IPR009057">
    <property type="entry name" value="Homeodomain-like_sf"/>
</dbReference>
<feature type="domain" description="LIM zinc-binding" evidence="13">
    <location>
        <begin position="139"/>
        <end position="202"/>
    </location>
</feature>
<dbReference type="SMART" id="SM00389">
    <property type="entry name" value="HOX"/>
    <property type="match status" value="1"/>
</dbReference>
<evidence type="ECO:0000313" key="16">
    <source>
        <dbReference type="Proteomes" id="UP000827892"/>
    </source>
</evidence>
<feature type="region of interest" description="Disordered" evidence="12">
    <location>
        <begin position="212"/>
        <end position="267"/>
    </location>
</feature>
<dbReference type="AlphaFoldDB" id="A0AAE8ZS69"/>
<evidence type="ECO:0000256" key="9">
    <source>
        <dbReference type="PROSITE-ProRule" id="PRU00108"/>
    </source>
</evidence>
<dbReference type="CDD" id="cd00086">
    <property type="entry name" value="homeodomain"/>
    <property type="match status" value="1"/>
</dbReference>
<evidence type="ECO:0000256" key="8">
    <source>
        <dbReference type="ARBA" id="ARBA00023242"/>
    </source>
</evidence>
<evidence type="ECO:0000313" key="15">
    <source>
        <dbReference type="EMBL" id="ULT83707.1"/>
    </source>
</evidence>
<dbReference type="Proteomes" id="UP000827892">
    <property type="component" value="Chromosome X"/>
</dbReference>
<dbReference type="Pfam" id="PF00412">
    <property type="entry name" value="LIM"/>
    <property type="match status" value="2"/>
</dbReference>
<dbReference type="InterPro" id="IPR017970">
    <property type="entry name" value="Homeobox_CS"/>
</dbReference>
<feature type="region of interest" description="Disordered" evidence="12">
    <location>
        <begin position="342"/>
        <end position="380"/>
    </location>
</feature>
<gene>
    <name evidence="15" type="ORF">L3Y34_012751</name>
</gene>
<dbReference type="GO" id="GO:0005634">
    <property type="term" value="C:nucleus"/>
    <property type="evidence" value="ECO:0007669"/>
    <property type="project" value="UniProtKB-SubCell"/>
</dbReference>
<dbReference type="GO" id="GO:0040024">
    <property type="term" value="P:dauer larval development"/>
    <property type="evidence" value="ECO:0007669"/>
    <property type="project" value="EnsemblMetazoa"/>
</dbReference>
<evidence type="ECO:0000256" key="2">
    <source>
        <dbReference type="ARBA" id="ARBA00022723"/>
    </source>
</evidence>
<feature type="compositionally biased region" description="Polar residues" evidence="12">
    <location>
        <begin position="345"/>
        <end position="380"/>
    </location>
</feature>
<accession>A0AAE8ZS69</accession>
<keyword evidence="2 10" id="KW-0479">Metal-binding</keyword>
<dbReference type="SMART" id="SM00132">
    <property type="entry name" value="LIM"/>
    <property type="match status" value="2"/>
</dbReference>
<dbReference type="InterPro" id="IPR001781">
    <property type="entry name" value="Znf_LIM"/>
</dbReference>
<dbReference type="GO" id="GO:0040040">
    <property type="term" value="P:thermosensory behavior"/>
    <property type="evidence" value="ECO:0007669"/>
    <property type="project" value="EnsemblMetazoa"/>
</dbReference>
<dbReference type="GO" id="GO:0001228">
    <property type="term" value="F:DNA-binding transcription activator activity, RNA polymerase II-specific"/>
    <property type="evidence" value="ECO:0007669"/>
    <property type="project" value="EnsemblMetazoa"/>
</dbReference>
<evidence type="ECO:0000259" key="14">
    <source>
        <dbReference type="PROSITE" id="PS50071"/>
    </source>
</evidence>
<evidence type="ECO:0000256" key="11">
    <source>
        <dbReference type="RuleBase" id="RU000682"/>
    </source>
</evidence>
<dbReference type="InterPro" id="IPR001356">
    <property type="entry name" value="HD"/>
</dbReference>
<dbReference type="Pfam" id="PF00046">
    <property type="entry name" value="Homeodomain"/>
    <property type="match status" value="1"/>
</dbReference>
<dbReference type="Gene3D" id="1.10.10.60">
    <property type="entry name" value="Homeodomain-like"/>
    <property type="match status" value="1"/>
</dbReference>
<dbReference type="GO" id="GO:0061066">
    <property type="term" value="P:positive regulation of dauer larval development"/>
    <property type="evidence" value="ECO:0007669"/>
    <property type="project" value="EnsemblMetazoa"/>
</dbReference>
<dbReference type="PROSITE" id="PS50071">
    <property type="entry name" value="HOMEOBOX_2"/>
    <property type="match status" value="1"/>
</dbReference>
<evidence type="ECO:0008006" key="17">
    <source>
        <dbReference type="Google" id="ProtNLM"/>
    </source>
</evidence>
<dbReference type="PROSITE" id="PS00027">
    <property type="entry name" value="HOMEOBOX_1"/>
    <property type="match status" value="1"/>
</dbReference>
<dbReference type="FunFam" id="2.10.110.10:FF:000136">
    <property type="entry name" value="LIM domain family"/>
    <property type="match status" value="1"/>
</dbReference>
<proteinExistence type="predicted"/>
<comment type="subcellular location">
    <subcellularLocation>
        <location evidence="1 9 11">Nucleus</location>
    </subcellularLocation>
</comment>
<feature type="domain" description="Homeobox" evidence="14">
    <location>
        <begin position="262"/>
        <end position="322"/>
    </location>
</feature>
<dbReference type="GO" id="GO:0030516">
    <property type="term" value="P:regulation of axon extension"/>
    <property type="evidence" value="ECO:0007669"/>
    <property type="project" value="EnsemblMetazoa"/>
</dbReference>
<evidence type="ECO:0000256" key="12">
    <source>
        <dbReference type="SAM" id="MobiDB-lite"/>
    </source>
</evidence>
<evidence type="ECO:0000256" key="4">
    <source>
        <dbReference type="ARBA" id="ARBA00022833"/>
    </source>
</evidence>
<evidence type="ECO:0000256" key="10">
    <source>
        <dbReference type="PROSITE-ProRule" id="PRU00125"/>
    </source>
</evidence>
<name>A0AAE8ZS69_CAEBR</name>
<dbReference type="KEGG" id="cbr:CBG_00265"/>
<dbReference type="GO" id="GO:0007409">
    <property type="term" value="P:axonogenesis"/>
    <property type="evidence" value="ECO:0007669"/>
    <property type="project" value="EnsemblMetazoa"/>
</dbReference>
<evidence type="ECO:0000256" key="5">
    <source>
        <dbReference type="ARBA" id="ARBA00023038"/>
    </source>
</evidence>
<keyword evidence="5 10" id="KW-0440">LIM domain</keyword>
<dbReference type="PROSITE" id="PS00478">
    <property type="entry name" value="LIM_DOMAIN_1"/>
    <property type="match status" value="1"/>
</dbReference>
<dbReference type="InterPro" id="IPR050453">
    <property type="entry name" value="LIM_Homeobox_TF"/>
</dbReference>
<dbReference type="Gene3D" id="2.10.110.10">
    <property type="entry name" value="Cysteine Rich Protein"/>
    <property type="match status" value="2"/>
</dbReference>
<feature type="domain" description="LIM zinc-binding" evidence="13">
    <location>
        <begin position="78"/>
        <end position="138"/>
    </location>
</feature>
<evidence type="ECO:0000256" key="6">
    <source>
        <dbReference type="ARBA" id="ARBA00023125"/>
    </source>
</evidence>
<protein>
    <recommendedName>
        <fullName evidence="17">Protein CBR-TTX-3</fullName>
    </recommendedName>
</protein>
<keyword evidence="8 9" id="KW-0539">Nucleus</keyword>
<dbReference type="PROSITE" id="PS50023">
    <property type="entry name" value="LIM_DOMAIN_2"/>
    <property type="match status" value="2"/>
</dbReference>
<reference evidence="15 16" key="1">
    <citation type="submission" date="2022-05" db="EMBL/GenBank/DDBJ databases">
        <title>Chromosome-level reference genomes for two strains of Caenorhabditis briggsae: an improved platform for comparative genomics.</title>
        <authorList>
            <person name="Stevens L."/>
            <person name="Andersen E.C."/>
        </authorList>
    </citation>
    <scope>NUCLEOTIDE SEQUENCE [LARGE SCALE GENOMIC DNA]</scope>
    <source>
        <strain evidence="15">QX1410_ONT</strain>
        <tissue evidence="15">Whole-organism</tissue>
    </source>
</reference>
<keyword evidence="4 10" id="KW-0862">Zinc</keyword>
<dbReference type="SUPFAM" id="SSF46689">
    <property type="entry name" value="Homeodomain-like"/>
    <property type="match status" value="1"/>
</dbReference>
<feature type="DNA-binding region" description="Homeobox" evidence="9">
    <location>
        <begin position="264"/>
        <end position="323"/>
    </location>
</feature>
<dbReference type="CDD" id="cd08368">
    <property type="entry name" value="LIM"/>
    <property type="match status" value="1"/>
</dbReference>
<dbReference type="GO" id="GO:0000978">
    <property type="term" value="F:RNA polymerase II cis-regulatory region sequence-specific DNA binding"/>
    <property type="evidence" value="ECO:0007669"/>
    <property type="project" value="EnsemblMetazoa"/>
</dbReference>
<dbReference type="GO" id="GO:0008355">
    <property type="term" value="P:olfactory learning"/>
    <property type="evidence" value="ECO:0007669"/>
    <property type="project" value="EnsemblMetazoa"/>
</dbReference>
<keyword evidence="3" id="KW-0677">Repeat</keyword>
<dbReference type="FunFam" id="1.10.10.60:FF:000027">
    <property type="entry name" value="LIM/homeobox protein Lhx9"/>
    <property type="match status" value="1"/>
</dbReference>
<dbReference type="GO" id="GO:0043052">
    <property type="term" value="P:thermotaxis"/>
    <property type="evidence" value="ECO:0007669"/>
    <property type="project" value="EnsemblMetazoa"/>
</dbReference>
<organism evidence="15 16">
    <name type="scientific">Caenorhabditis briggsae</name>
    <dbReference type="NCBI Taxonomy" id="6238"/>
    <lineage>
        <taxon>Eukaryota</taxon>
        <taxon>Metazoa</taxon>
        <taxon>Ecdysozoa</taxon>
        <taxon>Nematoda</taxon>
        <taxon>Chromadorea</taxon>
        <taxon>Rhabditida</taxon>
        <taxon>Rhabditina</taxon>
        <taxon>Rhabditomorpha</taxon>
        <taxon>Rhabditoidea</taxon>
        <taxon>Rhabditidae</taxon>
        <taxon>Peloderinae</taxon>
        <taxon>Caenorhabditis</taxon>
    </lineage>
</organism>